<gene>
    <name evidence="2" type="ORF">Tco_0750959</name>
</gene>
<organism evidence="2 3">
    <name type="scientific">Tanacetum coccineum</name>
    <dbReference type="NCBI Taxonomy" id="301880"/>
    <lineage>
        <taxon>Eukaryota</taxon>
        <taxon>Viridiplantae</taxon>
        <taxon>Streptophyta</taxon>
        <taxon>Embryophyta</taxon>
        <taxon>Tracheophyta</taxon>
        <taxon>Spermatophyta</taxon>
        <taxon>Magnoliopsida</taxon>
        <taxon>eudicotyledons</taxon>
        <taxon>Gunneridae</taxon>
        <taxon>Pentapetalae</taxon>
        <taxon>asterids</taxon>
        <taxon>campanulids</taxon>
        <taxon>Asterales</taxon>
        <taxon>Asteraceae</taxon>
        <taxon>Asteroideae</taxon>
        <taxon>Anthemideae</taxon>
        <taxon>Anthemidinae</taxon>
        <taxon>Tanacetum</taxon>
    </lineage>
</organism>
<dbReference type="PANTHER" id="PTHR31286:SF99">
    <property type="entry name" value="DUF4283 DOMAIN-CONTAINING PROTEIN"/>
    <property type="match status" value="1"/>
</dbReference>
<accession>A0ABQ4Z2P2</accession>
<reference evidence="2" key="2">
    <citation type="submission" date="2022-01" db="EMBL/GenBank/DDBJ databases">
        <authorList>
            <person name="Yamashiro T."/>
            <person name="Shiraishi A."/>
            <person name="Satake H."/>
            <person name="Nakayama K."/>
        </authorList>
    </citation>
    <scope>NUCLEOTIDE SEQUENCE</scope>
</reference>
<reference evidence="2" key="1">
    <citation type="journal article" date="2022" name="Int. J. Mol. Sci.">
        <title>Draft Genome of Tanacetum Coccineum: Genomic Comparison of Closely Related Tanacetum-Family Plants.</title>
        <authorList>
            <person name="Yamashiro T."/>
            <person name="Shiraishi A."/>
            <person name="Nakayama K."/>
            <person name="Satake H."/>
        </authorList>
    </citation>
    <scope>NUCLEOTIDE SEQUENCE</scope>
</reference>
<evidence type="ECO:0000313" key="3">
    <source>
        <dbReference type="Proteomes" id="UP001151760"/>
    </source>
</evidence>
<dbReference type="EMBL" id="BQNB010010972">
    <property type="protein sequence ID" value="GJS84418.1"/>
    <property type="molecule type" value="Genomic_DNA"/>
</dbReference>
<dbReference type="PANTHER" id="PTHR31286">
    <property type="entry name" value="GLYCINE-RICH CELL WALL STRUCTURAL PROTEIN 1.8-LIKE"/>
    <property type="match status" value="1"/>
</dbReference>
<feature type="domain" description="DUF4283" evidence="1">
    <location>
        <begin position="151"/>
        <end position="231"/>
    </location>
</feature>
<evidence type="ECO:0000259" key="1">
    <source>
        <dbReference type="Pfam" id="PF14111"/>
    </source>
</evidence>
<dbReference type="Pfam" id="PF14111">
    <property type="entry name" value="DUF4283"/>
    <property type="match status" value="1"/>
</dbReference>
<protein>
    <recommendedName>
        <fullName evidence="1">DUF4283 domain-containing protein</fullName>
    </recommendedName>
</protein>
<keyword evidence="3" id="KW-1185">Reference proteome</keyword>
<sequence length="459" mass="51350">MSHPKNLLKSLHSKPGECATKFISIDGKPMMARRSVTDTQPSRVEGKAVGKDGNPLRTVRQAVGDKHTLAANEKGDYFNAEQEETLDEQPVSQENAWEDPKVHVMKSSFVNVVSPEHKTPKINFRSLINKEKVDESDCVLPVENVMAAQSKFANSLVGFFVGKRVAFHLVQNYVTNTWTKFGFQKVIKDDDDVFYFKFTSITGLEQVLEQGPWLIRNQPLMLTKWTPNLELSKDKVTKVSVWVKIHKVPVVAYCEDGLSLIATQIGKPIMLDSFTSSMCSEPWGRLGFARALIEVSAEKELKQVVTMAVPIIDGEGYTKERMSVEYEWKPPRCMECKVFGHDTDQCPKRVVEIEKETNETQSDGFTVVQNRKKKGKKVANGQKQTNEGVKVDKSKPKYAWNVKTTHKNITKTNANSDDGINVVKLKNHFSALQEKDDVFISTDVGESSGGGGDVGVFSV</sequence>
<proteinExistence type="predicted"/>
<dbReference type="Proteomes" id="UP001151760">
    <property type="component" value="Unassembled WGS sequence"/>
</dbReference>
<comment type="caution">
    <text evidence="2">The sequence shown here is derived from an EMBL/GenBank/DDBJ whole genome shotgun (WGS) entry which is preliminary data.</text>
</comment>
<dbReference type="InterPro" id="IPR040256">
    <property type="entry name" value="At4g02000-like"/>
</dbReference>
<evidence type="ECO:0000313" key="2">
    <source>
        <dbReference type="EMBL" id="GJS84418.1"/>
    </source>
</evidence>
<dbReference type="InterPro" id="IPR025558">
    <property type="entry name" value="DUF4283"/>
</dbReference>
<name>A0ABQ4Z2P2_9ASTR</name>